<dbReference type="Pfam" id="PF13487">
    <property type="entry name" value="HD_5"/>
    <property type="match status" value="1"/>
</dbReference>
<dbReference type="PANTHER" id="PTHR45228">
    <property type="entry name" value="CYCLIC DI-GMP PHOSPHODIESTERASE TM_0186-RELATED"/>
    <property type="match status" value="1"/>
</dbReference>
<proteinExistence type="predicted"/>
<dbReference type="Proteomes" id="UP001500064">
    <property type="component" value="Unassembled WGS sequence"/>
</dbReference>
<dbReference type="RefSeq" id="WP_346113992.1">
    <property type="nucleotide sequence ID" value="NZ_BAAAMU010000145.1"/>
</dbReference>
<dbReference type="EMBL" id="BAAAMU010000145">
    <property type="protein sequence ID" value="GAA1685586.1"/>
    <property type="molecule type" value="Genomic_DNA"/>
</dbReference>
<dbReference type="InterPro" id="IPR052020">
    <property type="entry name" value="Cyclic_di-GMP/3'3'-cGAMP_PDE"/>
</dbReference>
<dbReference type="SMART" id="SM00471">
    <property type="entry name" value="HDc"/>
    <property type="match status" value="1"/>
</dbReference>
<name>A0ABN2HCI4_9ACTN</name>
<dbReference type="InterPro" id="IPR003607">
    <property type="entry name" value="HD/PDEase_dom"/>
</dbReference>
<evidence type="ECO:0000313" key="2">
    <source>
        <dbReference type="EMBL" id="GAA1685586.1"/>
    </source>
</evidence>
<keyword evidence="3" id="KW-1185">Reference proteome</keyword>
<reference evidence="2 3" key="1">
    <citation type="journal article" date="2019" name="Int. J. Syst. Evol. Microbiol.">
        <title>The Global Catalogue of Microorganisms (GCM) 10K type strain sequencing project: providing services to taxonomists for standard genome sequencing and annotation.</title>
        <authorList>
            <consortium name="The Broad Institute Genomics Platform"/>
            <consortium name="The Broad Institute Genome Sequencing Center for Infectious Disease"/>
            <person name="Wu L."/>
            <person name="Ma J."/>
        </authorList>
    </citation>
    <scope>NUCLEOTIDE SEQUENCE [LARGE SCALE GENOMIC DNA]</scope>
    <source>
        <strain evidence="2 3">JCM 13929</strain>
    </source>
</reference>
<accession>A0ABN2HCI4</accession>
<dbReference type="Gene3D" id="1.10.3210.10">
    <property type="entry name" value="Hypothetical protein af1432"/>
    <property type="match status" value="1"/>
</dbReference>
<organism evidence="2 3">
    <name type="scientific">Nonomuraea maheshkhaliensis</name>
    <dbReference type="NCBI Taxonomy" id="419590"/>
    <lineage>
        <taxon>Bacteria</taxon>
        <taxon>Bacillati</taxon>
        <taxon>Actinomycetota</taxon>
        <taxon>Actinomycetes</taxon>
        <taxon>Streptosporangiales</taxon>
        <taxon>Streptosporangiaceae</taxon>
        <taxon>Nonomuraea</taxon>
    </lineage>
</organism>
<evidence type="ECO:0000313" key="3">
    <source>
        <dbReference type="Proteomes" id="UP001500064"/>
    </source>
</evidence>
<evidence type="ECO:0000259" key="1">
    <source>
        <dbReference type="PROSITE" id="PS51832"/>
    </source>
</evidence>
<dbReference type="SUPFAM" id="SSF109604">
    <property type="entry name" value="HD-domain/PDEase-like"/>
    <property type="match status" value="1"/>
</dbReference>
<gene>
    <name evidence="2" type="ORF">GCM10009733_097830</name>
</gene>
<dbReference type="PANTHER" id="PTHR45228:SF4">
    <property type="entry name" value="LIPOPROTEIN"/>
    <property type="match status" value="1"/>
</dbReference>
<comment type="caution">
    <text evidence="2">The sequence shown here is derived from an EMBL/GenBank/DDBJ whole genome shotgun (WGS) entry which is preliminary data.</text>
</comment>
<dbReference type="PROSITE" id="PS51832">
    <property type="entry name" value="HD_GYP"/>
    <property type="match status" value="1"/>
</dbReference>
<protein>
    <recommendedName>
        <fullName evidence="1">HD-GYP domain-containing protein</fullName>
    </recommendedName>
</protein>
<dbReference type="CDD" id="cd00077">
    <property type="entry name" value="HDc"/>
    <property type="match status" value="1"/>
</dbReference>
<sequence length="750" mass="80828">MSDLLNKGRASQETLEVFLRACAVPREQWSAWQAARKRALTADAPGTAGLIRVAQADPRLLGVHAAIDAPGATGDLPAYILRDTDTAPRGVRDLLAKAAGRGSMVLLVGESSVGKSRSAFEAIRAVLPHWWLLHPADAGQVRKVAEQTTGRLVVWLDELQRYVGGSAGLSAAAVRVLLQSGVVLVATIWPERYTAYTAMPGPGQPDLYAAERQLLDLADVVHLPGSFSAAERERAEAVAISGDQRIALALRSGDYGLTQIIAAAPQLVNRWRGANPYAAAVLNAAIDATRLGVVSPLSSELLRAAAPGYCDVRQRAAASPDWFETALAYATGTLNGATAALAPVAGSAAMGQITGYQVADYLQQHAGQQRHLAEVPRTCWQALVDHLTDPRDQTRVGHAAQHRLLYQDARALYQHAIRSGHEQATGLLSTLLVGQGRTDDALALWRARADAGEGSARTTLAGLLDEQNRAERELIRRQADADPCDRASTVRMAGLLVAQGRSQDAPALWRARADADRFATVRSPERLDGEVTVDDLAEMLMTALDIKSPRTRHHSERISRLAAMIGSRRGMRSEALDAVRLAGLFHDIGKLAVPGTVLHKDGALTQEEYALIQSHTSCGVSIVAGLMELFDDLLEPSVRTRLTDAALEGILHHHERFDGRGYPRGLAGREIPESARVIAVADVFDAVATGRAYRPAKSFEEALEIMSQESGASFDPEMVEAFRSIADSRYDQLESLFSARPALNDRKKPM</sequence>
<dbReference type="InterPro" id="IPR037522">
    <property type="entry name" value="HD_GYP_dom"/>
</dbReference>
<feature type="domain" description="HD-GYP" evidence="1">
    <location>
        <begin position="529"/>
        <end position="738"/>
    </location>
</feature>